<sequence>MHPECVCVCVWLTVCVSSSTDASGPTECEMEQGGSGLSHNSLQHTHTHRMNVCATHSRIQTQLYLLLSYPSFLSAFIFYPFYLFPTFISTIALILSPFSCLLPFSCPSTSFTSTVSLCHRFIPPLYLSR</sequence>
<reference evidence="3 4" key="1">
    <citation type="submission" date="2021-06" db="EMBL/GenBank/DDBJ databases">
        <authorList>
            <person name="Palmer J.M."/>
        </authorList>
    </citation>
    <scope>NUCLEOTIDE SEQUENCE [LARGE SCALE GENOMIC DNA]</scope>
    <source>
        <strain evidence="3 4">CL_MEX2019</strain>
        <tissue evidence="3">Muscle</tissue>
    </source>
</reference>
<evidence type="ECO:0000313" key="4">
    <source>
        <dbReference type="Proteomes" id="UP001352852"/>
    </source>
</evidence>
<evidence type="ECO:0000256" key="1">
    <source>
        <dbReference type="SAM" id="Phobius"/>
    </source>
</evidence>
<feature type="chain" id="PRO_5046866715" description="Secreted protein" evidence="2">
    <location>
        <begin position="23"/>
        <end position="129"/>
    </location>
</feature>
<keyword evidence="4" id="KW-1185">Reference proteome</keyword>
<keyword evidence="1" id="KW-1133">Transmembrane helix</keyword>
<evidence type="ECO:0000256" key="2">
    <source>
        <dbReference type="SAM" id="SignalP"/>
    </source>
</evidence>
<proteinExistence type="predicted"/>
<feature type="signal peptide" evidence="2">
    <location>
        <begin position="1"/>
        <end position="22"/>
    </location>
</feature>
<keyword evidence="1" id="KW-0812">Transmembrane</keyword>
<dbReference type="Proteomes" id="UP001352852">
    <property type="component" value="Unassembled WGS sequence"/>
</dbReference>
<dbReference type="EMBL" id="JAHUTJ010057506">
    <property type="protein sequence ID" value="MED6286156.1"/>
    <property type="molecule type" value="Genomic_DNA"/>
</dbReference>
<gene>
    <name evidence="3" type="ORF">CHARACLAT_002957</name>
</gene>
<evidence type="ECO:0000313" key="3">
    <source>
        <dbReference type="EMBL" id="MED6286156.1"/>
    </source>
</evidence>
<evidence type="ECO:0008006" key="5">
    <source>
        <dbReference type="Google" id="ProtNLM"/>
    </source>
</evidence>
<name>A0ABU7EHB5_9TELE</name>
<keyword evidence="2" id="KW-0732">Signal</keyword>
<feature type="transmembrane region" description="Helical" evidence="1">
    <location>
        <begin position="72"/>
        <end position="95"/>
    </location>
</feature>
<accession>A0ABU7EHB5</accession>
<organism evidence="3 4">
    <name type="scientific">Characodon lateralis</name>
    <dbReference type="NCBI Taxonomy" id="208331"/>
    <lineage>
        <taxon>Eukaryota</taxon>
        <taxon>Metazoa</taxon>
        <taxon>Chordata</taxon>
        <taxon>Craniata</taxon>
        <taxon>Vertebrata</taxon>
        <taxon>Euteleostomi</taxon>
        <taxon>Actinopterygii</taxon>
        <taxon>Neopterygii</taxon>
        <taxon>Teleostei</taxon>
        <taxon>Neoteleostei</taxon>
        <taxon>Acanthomorphata</taxon>
        <taxon>Ovalentaria</taxon>
        <taxon>Atherinomorphae</taxon>
        <taxon>Cyprinodontiformes</taxon>
        <taxon>Goodeidae</taxon>
        <taxon>Characodon</taxon>
    </lineage>
</organism>
<keyword evidence="1" id="KW-0472">Membrane</keyword>
<comment type="caution">
    <text evidence="3">The sequence shown here is derived from an EMBL/GenBank/DDBJ whole genome shotgun (WGS) entry which is preliminary data.</text>
</comment>
<protein>
    <recommendedName>
        <fullName evidence="5">Secreted protein</fullName>
    </recommendedName>
</protein>